<feature type="region of interest" description="Disordered" evidence="9">
    <location>
        <begin position="63"/>
        <end position="84"/>
    </location>
</feature>
<dbReference type="Gene3D" id="3.20.20.80">
    <property type="entry name" value="Glycosidases"/>
    <property type="match status" value="1"/>
</dbReference>
<dbReference type="GO" id="GO:0000139">
    <property type="term" value="C:Golgi membrane"/>
    <property type="evidence" value="ECO:0007669"/>
    <property type="project" value="UniProtKB-SubCell"/>
</dbReference>
<evidence type="ECO:0000313" key="11">
    <source>
        <dbReference type="EMBL" id="KAL3385787.1"/>
    </source>
</evidence>
<evidence type="ECO:0000256" key="10">
    <source>
        <dbReference type="SAM" id="Phobius"/>
    </source>
</evidence>
<proteinExistence type="inferred from homology"/>
<dbReference type="PANTHER" id="PTHR13572:SF4">
    <property type="entry name" value="RE57134P"/>
    <property type="match status" value="1"/>
</dbReference>
<dbReference type="PANTHER" id="PTHR13572">
    <property type="entry name" value="ENDO-ALPHA-1,2-MANNOSIDASE"/>
    <property type="match status" value="1"/>
</dbReference>
<reference evidence="11 12" key="1">
    <citation type="journal article" date="2024" name="bioRxiv">
        <title>A reference genome for Trichogramma kaykai: A tiny desert-dwelling parasitoid wasp with competing sex-ratio distorters.</title>
        <authorList>
            <person name="Culotta J."/>
            <person name="Lindsey A.R."/>
        </authorList>
    </citation>
    <scope>NUCLEOTIDE SEQUENCE [LARGE SCALE GENOMIC DNA]</scope>
    <source>
        <strain evidence="11 12">KSX58</strain>
    </source>
</reference>
<comment type="subcellular location">
    <subcellularLocation>
        <location evidence="1">Golgi apparatus membrane</location>
        <topology evidence="1">Single-pass type II membrane protein</topology>
    </subcellularLocation>
</comment>
<name>A0ABD2VYT0_9HYME</name>
<dbReference type="GO" id="GO:0016787">
    <property type="term" value="F:hydrolase activity"/>
    <property type="evidence" value="ECO:0007669"/>
    <property type="project" value="UniProtKB-KW"/>
</dbReference>
<organism evidence="11 12">
    <name type="scientific">Trichogramma kaykai</name>
    <dbReference type="NCBI Taxonomy" id="54128"/>
    <lineage>
        <taxon>Eukaryota</taxon>
        <taxon>Metazoa</taxon>
        <taxon>Ecdysozoa</taxon>
        <taxon>Arthropoda</taxon>
        <taxon>Hexapoda</taxon>
        <taxon>Insecta</taxon>
        <taxon>Pterygota</taxon>
        <taxon>Neoptera</taxon>
        <taxon>Endopterygota</taxon>
        <taxon>Hymenoptera</taxon>
        <taxon>Apocrita</taxon>
        <taxon>Proctotrupomorpha</taxon>
        <taxon>Chalcidoidea</taxon>
        <taxon>Trichogrammatidae</taxon>
        <taxon>Trichogramma</taxon>
    </lineage>
</organism>
<keyword evidence="12" id="KW-1185">Reference proteome</keyword>
<evidence type="ECO:0000256" key="5">
    <source>
        <dbReference type="ARBA" id="ARBA00022968"/>
    </source>
</evidence>
<dbReference type="InterPro" id="IPR026071">
    <property type="entry name" value="Glyco_Hydrolase_99"/>
</dbReference>
<comment type="caution">
    <text evidence="11">The sequence shown here is derived from an EMBL/GenBank/DDBJ whole genome shotgun (WGS) entry which is preliminary data.</text>
</comment>
<keyword evidence="3 10" id="KW-0812">Transmembrane</keyword>
<evidence type="ECO:0000256" key="4">
    <source>
        <dbReference type="ARBA" id="ARBA00022801"/>
    </source>
</evidence>
<keyword evidence="5" id="KW-0735">Signal-anchor</keyword>
<keyword evidence="7" id="KW-0333">Golgi apparatus</keyword>
<evidence type="ECO:0000256" key="3">
    <source>
        <dbReference type="ARBA" id="ARBA00022692"/>
    </source>
</evidence>
<evidence type="ECO:0000256" key="8">
    <source>
        <dbReference type="ARBA" id="ARBA00023136"/>
    </source>
</evidence>
<sequence length="518" mass="59878">MRLYLGNVVTLVSVRKCFYLSSVVLVLSTMMAAVIIVKLSPLESVKCQPQAVTAAVEWNTLANNNNNNINNNRRHGNNNRFSARPPYAAAATSTEQMTTVRTTTTTTERRINYFESRRENNERRYKEMREKMVQNKIAKMSRKMRNKVLPLLNNSGVVEPNYNVHIFYYAWYRSMEYDGFWKHWNHDILPNWKKNDKRIFPEGAHMPPADIGANFYPNLGCYSSLDPQVIDLHMRQLRDAGIGVAVVSWSPPSSIDDTDSIMPDILDAAHRYQLKIAPHIEPYPGRNPINLMEHIRYLLSQYASHPALYRMKRESDGAVLPVMYIYDSYVFPSSAWWELLSDRGNLTLRGTELDAIYIGLLVESAHRNHIKKSHFDGFYTYFGINGFSFGSSWKNWRDLNKFATQNGLLFIPSLGPGYIDTQIRPWNAENTRHRRHGQYYEVAWRSALNSGAGMVSITSFNEWHEGTQIEPAKPASNRDFTYLDYEPEGSDFYLNLTKWWVQQFTEKLGYYYAASALS</sequence>
<evidence type="ECO:0000256" key="2">
    <source>
        <dbReference type="ARBA" id="ARBA00009559"/>
    </source>
</evidence>
<keyword evidence="6 10" id="KW-1133">Transmembrane helix</keyword>
<evidence type="ECO:0000256" key="6">
    <source>
        <dbReference type="ARBA" id="ARBA00022989"/>
    </source>
</evidence>
<keyword evidence="8 10" id="KW-0472">Membrane</keyword>
<gene>
    <name evidence="11" type="ORF">TKK_018820</name>
</gene>
<keyword evidence="4" id="KW-0378">Hydrolase</keyword>
<evidence type="ECO:0008006" key="13">
    <source>
        <dbReference type="Google" id="ProtNLM"/>
    </source>
</evidence>
<protein>
    <recommendedName>
        <fullName evidence="13">Glycoprotein endo-alpha-1,2-mannosidase</fullName>
    </recommendedName>
</protein>
<dbReference type="Pfam" id="PF16317">
    <property type="entry name" value="Glyco_hydro_99"/>
    <property type="match status" value="1"/>
</dbReference>
<feature type="transmembrane region" description="Helical" evidence="10">
    <location>
        <begin position="17"/>
        <end position="37"/>
    </location>
</feature>
<dbReference type="Proteomes" id="UP001627154">
    <property type="component" value="Unassembled WGS sequence"/>
</dbReference>
<evidence type="ECO:0000256" key="9">
    <source>
        <dbReference type="SAM" id="MobiDB-lite"/>
    </source>
</evidence>
<dbReference type="CDD" id="cd11574">
    <property type="entry name" value="GH99"/>
    <property type="match status" value="1"/>
</dbReference>
<dbReference type="EMBL" id="JBJJXI010000153">
    <property type="protein sequence ID" value="KAL3385787.1"/>
    <property type="molecule type" value="Genomic_DNA"/>
</dbReference>
<evidence type="ECO:0000313" key="12">
    <source>
        <dbReference type="Proteomes" id="UP001627154"/>
    </source>
</evidence>
<comment type="similarity">
    <text evidence="2">Belongs to the glycosyl hydrolase 99 family.</text>
</comment>
<dbReference type="AlphaFoldDB" id="A0ABD2VYT0"/>
<accession>A0ABD2VYT0</accession>
<evidence type="ECO:0000256" key="7">
    <source>
        <dbReference type="ARBA" id="ARBA00023034"/>
    </source>
</evidence>
<evidence type="ECO:0000256" key="1">
    <source>
        <dbReference type="ARBA" id="ARBA00004323"/>
    </source>
</evidence>